<comment type="similarity">
    <text evidence="6 14">Belongs to the class-IV pyridoxal-phosphate-dependent aminotransferase family.</text>
</comment>
<evidence type="ECO:0000256" key="11">
    <source>
        <dbReference type="ARBA" id="ARBA00048212"/>
    </source>
</evidence>
<evidence type="ECO:0000256" key="7">
    <source>
        <dbReference type="ARBA" id="ARBA00013053"/>
    </source>
</evidence>
<dbReference type="GO" id="GO:0005829">
    <property type="term" value="C:cytosol"/>
    <property type="evidence" value="ECO:0007669"/>
    <property type="project" value="TreeGrafter"/>
</dbReference>
<protein>
    <recommendedName>
        <fullName evidence="8">Probable branched-chain-amino-acid aminotransferase</fullName>
        <ecNumber evidence="7">2.6.1.42</ecNumber>
    </recommendedName>
</protein>
<evidence type="ECO:0000256" key="6">
    <source>
        <dbReference type="ARBA" id="ARBA00009320"/>
    </source>
</evidence>
<keyword evidence="16" id="KW-0032">Aminotransferase</keyword>
<dbReference type="InterPro" id="IPR043131">
    <property type="entry name" value="BCAT-like_N"/>
</dbReference>
<proteinExistence type="inferred from homology"/>
<keyword evidence="10" id="KW-0028">Amino-acid biosynthesis</keyword>
<comment type="catalytic activity">
    <reaction evidence="12">
        <text>L-isoleucine + 2-oxoglutarate = (S)-3-methyl-2-oxopentanoate + L-glutamate</text>
        <dbReference type="Rhea" id="RHEA:24801"/>
        <dbReference type="ChEBI" id="CHEBI:16810"/>
        <dbReference type="ChEBI" id="CHEBI:29985"/>
        <dbReference type="ChEBI" id="CHEBI:35146"/>
        <dbReference type="ChEBI" id="CHEBI:58045"/>
        <dbReference type="EC" id="2.6.1.42"/>
    </reaction>
</comment>
<evidence type="ECO:0000313" key="17">
    <source>
        <dbReference type="Proteomes" id="UP000037822"/>
    </source>
</evidence>
<keyword evidence="9 15" id="KW-0663">Pyridoxal phosphate</keyword>
<dbReference type="PATRIC" id="fig|1526658.3.peg.1267"/>
<sequence length="288" mass="31413">MAWYSKTWTWFDGEWHEGNPPIMGPRSHATWQGSSVFDGARYFDGLAPDLDLHAARVNRSALALGLKPTQSAEEIVSKAREGIKKFSGETALYIKPMYWAEADGVSTIIADEESTQFCLCLFEAPMGLPEGGLSVTQGAFRRPSIETAPTDAKAGCLYPNNARILKAAKAAGFDNALVLDMLGNVAETATSNIFLAKDGIVKTPVPNGTFLNGITRQRVIGLLRQGGVTVEEVSLRYSDFEQADEIFSSGNYSKVVPVGRIDGRQLQPGPLYRHAREIYMDFANSAKV</sequence>
<dbReference type="InterPro" id="IPR043132">
    <property type="entry name" value="BCAT-like_C"/>
</dbReference>
<comment type="pathway">
    <text evidence="3">Amino-acid biosynthesis; L-isoleucine biosynthesis; L-isoleucine from 2-oxobutanoate: step 4/4.</text>
</comment>
<keyword evidence="17" id="KW-1185">Reference proteome</keyword>
<keyword evidence="10" id="KW-0100">Branched-chain amino acid biosynthesis</keyword>
<comment type="catalytic activity">
    <reaction evidence="13">
        <text>L-leucine + 2-oxoglutarate = 4-methyl-2-oxopentanoate + L-glutamate</text>
        <dbReference type="Rhea" id="RHEA:18321"/>
        <dbReference type="ChEBI" id="CHEBI:16810"/>
        <dbReference type="ChEBI" id="CHEBI:17865"/>
        <dbReference type="ChEBI" id="CHEBI:29985"/>
        <dbReference type="ChEBI" id="CHEBI:57427"/>
        <dbReference type="EC" id="2.6.1.42"/>
    </reaction>
</comment>
<comment type="cofactor">
    <cofactor evidence="1 15">
        <name>pyridoxal 5'-phosphate</name>
        <dbReference type="ChEBI" id="CHEBI:597326"/>
    </cofactor>
</comment>
<dbReference type="NCBIfam" id="NF009896">
    <property type="entry name" value="PRK13356.1"/>
    <property type="match status" value="1"/>
</dbReference>
<dbReference type="PANTHER" id="PTHR42743:SF11">
    <property type="entry name" value="AMINODEOXYCHORISMATE LYASE"/>
    <property type="match status" value="1"/>
</dbReference>
<dbReference type="EMBL" id="LGSZ01000019">
    <property type="protein sequence ID" value="KPH82519.1"/>
    <property type="molecule type" value="Genomic_DNA"/>
</dbReference>
<organism evidence="16 17">
    <name type="scientific">Bosea vaviloviae</name>
    <dbReference type="NCBI Taxonomy" id="1526658"/>
    <lineage>
        <taxon>Bacteria</taxon>
        <taxon>Pseudomonadati</taxon>
        <taxon>Pseudomonadota</taxon>
        <taxon>Alphaproteobacteria</taxon>
        <taxon>Hyphomicrobiales</taxon>
        <taxon>Boseaceae</taxon>
        <taxon>Bosea</taxon>
    </lineage>
</organism>
<evidence type="ECO:0000256" key="2">
    <source>
        <dbReference type="ARBA" id="ARBA00003109"/>
    </source>
</evidence>
<dbReference type="GO" id="GO:0009082">
    <property type="term" value="P:branched-chain amino acid biosynthetic process"/>
    <property type="evidence" value="ECO:0007669"/>
    <property type="project" value="UniProtKB-KW"/>
</dbReference>
<dbReference type="Gene3D" id="3.30.470.10">
    <property type="match status" value="1"/>
</dbReference>
<evidence type="ECO:0000256" key="8">
    <source>
        <dbReference type="ARBA" id="ARBA00014472"/>
    </source>
</evidence>
<comment type="caution">
    <text evidence="16">The sequence shown here is derived from an EMBL/GenBank/DDBJ whole genome shotgun (WGS) entry which is preliminary data.</text>
</comment>
<dbReference type="Proteomes" id="UP000037822">
    <property type="component" value="Unassembled WGS sequence"/>
</dbReference>
<evidence type="ECO:0000256" key="13">
    <source>
        <dbReference type="ARBA" id="ARBA00049229"/>
    </source>
</evidence>
<evidence type="ECO:0000256" key="10">
    <source>
        <dbReference type="ARBA" id="ARBA00023304"/>
    </source>
</evidence>
<dbReference type="EC" id="2.6.1.42" evidence="7"/>
<evidence type="ECO:0000256" key="3">
    <source>
        <dbReference type="ARBA" id="ARBA00004824"/>
    </source>
</evidence>
<comment type="pathway">
    <text evidence="5">Amino-acid biosynthesis; L-leucine biosynthesis; L-leucine from 3-methyl-2-oxobutanoate: step 4/4.</text>
</comment>
<gene>
    <name evidence="16" type="ORF">AE618_03295</name>
</gene>
<dbReference type="OrthoDB" id="21319at2"/>
<dbReference type="PANTHER" id="PTHR42743">
    <property type="entry name" value="AMINO-ACID AMINOTRANSFERASE"/>
    <property type="match status" value="1"/>
</dbReference>
<dbReference type="PROSITE" id="PS00770">
    <property type="entry name" value="AA_TRANSFER_CLASS_4"/>
    <property type="match status" value="1"/>
</dbReference>
<evidence type="ECO:0000313" key="16">
    <source>
        <dbReference type="EMBL" id="KPH82519.1"/>
    </source>
</evidence>
<dbReference type="Gene3D" id="3.20.10.10">
    <property type="entry name" value="D-amino Acid Aminotransferase, subunit A, domain 2"/>
    <property type="match status" value="1"/>
</dbReference>
<evidence type="ECO:0000256" key="9">
    <source>
        <dbReference type="ARBA" id="ARBA00022898"/>
    </source>
</evidence>
<dbReference type="SUPFAM" id="SSF56752">
    <property type="entry name" value="D-aminoacid aminotransferase-like PLP-dependent enzymes"/>
    <property type="match status" value="1"/>
</dbReference>
<dbReference type="GO" id="GO:0004084">
    <property type="term" value="F:branched-chain-amino-acid transaminase activity"/>
    <property type="evidence" value="ECO:0007669"/>
    <property type="project" value="UniProtKB-EC"/>
</dbReference>
<evidence type="ECO:0000256" key="4">
    <source>
        <dbReference type="ARBA" id="ARBA00004931"/>
    </source>
</evidence>
<evidence type="ECO:0000256" key="5">
    <source>
        <dbReference type="ARBA" id="ARBA00005072"/>
    </source>
</evidence>
<comment type="catalytic activity">
    <reaction evidence="11">
        <text>L-valine + 2-oxoglutarate = 3-methyl-2-oxobutanoate + L-glutamate</text>
        <dbReference type="Rhea" id="RHEA:24813"/>
        <dbReference type="ChEBI" id="CHEBI:11851"/>
        <dbReference type="ChEBI" id="CHEBI:16810"/>
        <dbReference type="ChEBI" id="CHEBI:29985"/>
        <dbReference type="ChEBI" id="CHEBI:57762"/>
        <dbReference type="EC" id="2.6.1.42"/>
    </reaction>
</comment>
<name>A0A0N1FKM3_9HYPH</name>
<dbReference type="InterPro" id="IPR001544">
    <property type="entry name" value="Aminotrans_IV"/>
</dbReference>
<dbReference type="InterPro" id="IPR018300">
    <property type="entry name" value="Aminotrans_IV_CS"/>
</dbReference>
<dbReference type="Pfam" id="PF01063">
    <property type="entry name" value="Aminotran_4"/>
    <property type="match status" value="1"/>
</dbReference>
<accession>A0A0N1FKM3</accession>
<dbReference type="InterPro" id="IPR050571">
    <property type="entry name" value="Class-IV_PLP-Dep_Aminotrnsfr"/>
</dbReference>
<evidence type="ECO:0000256" key="15">
    <source>
        <dbReference type="RuleBase" id="RU004516"/>
    </source>
</evidence>
<dbReference type="RefSeq" id="WP_054207623.1">
    <property type="nucleotide sequence ID" value="NZ_LGSZ01000019.1"/>
</dbReference>
<evidence type="ECO:0000256" key="14">
    <source>
        <dbReference type="RuleBase" id="RU004106"/>
    </source>
</evidence>
<comment type="function">
    <text evidence="2">Acts on leucine, isoleucine and valine.</text>
</comment>
<keyword evidence="16" id="KW-0808">Transferase</keyword>
<evidence type="ECO:0000256" key="12">
    <source>
        <dbReference type="ARBA" id="ARBA00048798"/>
    </source>
</evidence>
<reference evidence="16 17" key="1">
    <citation type="submission" date="2015-07" db="EMBL/GenBank/DDBJ databases">
        <title>Whole genome sequencing of Bosea vaviloviae isolated from cave pool.</title>
        <authorList>
            <person name="Tan N.E.H."/>
            <person name="Lee Y.P."/>
            <person name="Gan H.M."/>
            <person name="Barton H."/>
            <person name="Savka M.A."/>
        </authorList>
    </citation>
    <scope>NUCLEOTIDE SEQUENCE [LARGE SCALE GENOMIC DNA]</scope>
    <source>
        <strain evidence="16 17">SD260</strain>
    </source>
</reference>
<dbReference type="InterPro" id="IPR036038">
    <property type="entry name" value="Aminotransferase-like"/>
</dbReference>
<dbReference type="AlphaFoldDB" id="A0A0N1FKM3"/>
<comment type="pathway">
    <text evidence="4">Amino-acid biosynthesis; L-valine biosynthesis; L-valine from pyruvate: step 4/4.</text>
</comment>
<evidence type="ECO:0000256" key="1">
    <source>
        <dbReference type="ARBA" id="ARBA00001933"/>
    </source>
</evidence>